<keyword evidence="3" id="KW-1185">Reference proteome</keyword>
<gene>
    <name evidence="2" type="ORF">ElyMa_004665500</name>
</gene>
<dbReference type="AlphaFoldDB" id="A0AAV4I2N9"/>
<evidence type="ECO:0000313" key="2">
    <source>
        <dbReference type="EMBL" id="GFS04784.1"/>
    </source>
</evidence>
<sequence length="307" mass="34374">MGNSSSQRGQVLAQAGEQRQPAPTPIPQEPPYYGPSAQYQFVNTQVTMTTPIQFSFTTTQMVTSNVDAYYPVLAQQMDQGFRLLTFYHIPGELRVEKSVIQPQMMWTGIISSRSQVYTDTSHLFQTIANHTQNGGRLVCIELTGQEQTKVSYSWNQRLPMKGVDLFFEYPTSGRGETYIYNVVNAPIQVSFSGGLRPTPVVSCDWLGILAQNLGQGYRLVEIFMDETETTQQGFLTANTQQNSQWFFEKPASRANDPTPMYQGTVVSHEIMITQSGFSGPKSTTNWEAVMQVCSRVGKCKKKLLVSP</sequence>
<comment type="caution">
    <text evidence="2">The sequence shown here is derived from an EMBL/GenBank/DDBJ whole genome shotgun (WGS) entry which is preliminary data.</text>
</comment>
<reference evidence="2 3" key="1">
    <citation type="journal article" date="2021" name="Elife">
        <title>Chloroplast acquisition without the gene transfer in kleptoplastic sea slugs, Plakobranchus ocellatus.</title>
        <authorList>
            <person name="Maeda T."/>
            <person name="Takahashi S."/>
            <person name="Yoshida T."/>
            <person name="Shimamura S."/>
            <person name="Takaki Y."/>
            <person name="Nagai Y."/>
            <person name="Toyoda A."/>
            <person name="Suzuki Y."/>
            <person name="Arimoto A."/>
            <person name="Ishii H."/>
            <person name="Satoh N."/>
            <person name="Nishiyama T."/>
            <person name="Hasebe M."/>
            <person name="Maruyama T."/>
            <person name="Minagawa J."/>
            <person name="Obokata J."/>
            <person name="Shigenobu S."/>
        </authorList>
    </citation>
    <scope>NUCLEOTIDE SEQUENCE [LARGE SCALE GENOMIC DNA]</scope>
</reference>
<evidence type="ECO:0000256" key="1">
    <source>
        <dbReference type="SAM" id="MobiDB-lite"/>
    </source>
</evidence>
<proteinExistence type="predicted"/>
<dbReference type="Proteomes" id="UP000762676">
    <property type="component" value="Unassembled WGS sequence"/>
</dbReference>
<feature type="compositionally biased region" description="Pro residues" evidence="1">
    <location>
        <begin position="22"/>
        <end position="33"/>
    </location>
</feature>
<evidence type="ECO:0000313" key="3">
    <source>
        <dbReference type="Proteomes" id="UP000762676"/>
    </source>
</evidence>
<accession>A0AAV4I2N9</accession>
<dbReference type="EMBL" id="BMAT01009352">
    <property type="protein sequence ID" value="GFS04784.1"/>
    <property type="molecule type" value="Genomic_DNA"/>
</dbReference>
<protein>
    <submittedName>
        <fullName evidence="2">Raftlin-like</fullName>
    </submittedName>
</protein>
<name>A0AAV4I2N9_9GAST</name>
<organism evidence="2 3">
    <name type="scientific">Elysia marginata</name>
    <dbReference type="NCBI Taxonomy" id="1093978"/>
    <lineage>
        <taxon>Eukaryota</taxon>
        <taxon>Metazoa</taxon>
        <taxon>Spiralia</taxon>
        <taxon>Lophotrochozoa</taxon>
        <taxon>Mollusca</taxon>
        <taxon>Gastropoda</taxon>
        <taxon>Heterobranchia</taxon>
        <taxon>Euthyneura</taxon>
        <taxon>Panpulmonata</taxon>
        <taxon>Sacoglossa</taxon>
        <taxon>Placobranchoidea</taxon>
        <taxon>Plakobranchidae</taxon>
        <taxon>Elysia</taxon>
    </lineage>
</organism>
<feature type="region of interest" description="Disordered" evidence="1">
    <location>
        <begin position="1"/>
        <end position="33"/>
    </location>
</feature>